<accession>A0AA38SXI4</accession>
<organism evidence="1 2">
    <name type="scientific">Centaurea solstitialis</name>
    <name type="common">yellow star-thistle</name>
    <dbReference type="NCBI Taxonomy" id="347529"/>
    <lineage>
        <taxon>Eukaryota</taxon>
        <taxon>Viridiplantae</taxon>
        <taxon>Streptophyta</taxon>
        <taxon>Embryophyta</taxon>
        <taxon>Tracheophyta</taxon>
        <taxon>Spermatophyta</taxon>
        <taxon>Magnoliopsida</taxon>
        <taxon>eudicotyledons</taxon>
        <taxon>Gunneridae</taxon>
        <taxon>Pentapetalae</taxon>
        <taxon>asterids</taxon>
        <taxon>campanulids</taxon>
        <taxon>Asterales</taxon>
        <taxon>Asteraceae</taxon>
        <taxon>Carduoideae</taxon>
        <taxon>Cardueae</taxon>
        <taxon>Centaureinae</taxon>
        <taxon>Centaurea</taxon>
    </lineage>
</organism>
<keyword evidence="2" id="KW-1185">Reference proteome</keyword>
<name>A0AA38SXI4_9ASTR</name>
<reference evidence="1" key="1">
    <citation type="submission" date="2023-03" db="EMBL/GenBank/DDBJ databases">
        <title>Chromosome-scale reference genome and RAD-based genetic map of yellow starthistle (Centaurea solstitialis) reveal putative structural variation and QTLs associated with invader traits.</title>
        <authorList>
            <person name="Reatini B."/>
            <person name="Cang F.A."/>
            <person name="Jiang Q."/>
            <person name="Mckibben M.T.W."/>
            <person name="Barker M.S."/>
            <person name="Rieseberg L.H."/>
            <person name="Dlugosch K.M."/>
        </authorList>
    </citation>
    <scope>NUCLEOTIDE SEQUENCE</scope>
    <source>
        <strain evidence="1">CAN-66</strain>
        <tissue evidence="1">Leaf</tissue>
    </source>
</reference>
<gene>
    <name evidence="1" type="ORF">OSB04_023428</name>
</gene>
<comment type="caution">
    <text evidence="1">The sequence shown here is derived from an EMBL/GenBank/DDBJ whole genome shotgun (WGS) entry which is preliminary data.</text>
</comment>
<dbReference type="EMBL" id="JARYMX010000006">
    <property type="protein sequence ID" value="KAJ9543721.1"/>
    <property type="molecule type" value="Genomic_DNA"/>
</dbReference>
<protein>
    <submittedName>
        <fullName evidence="1">Uncharacterized protein</fullName>
    </submittedName>
</protein>
<dbReference type="Proteomes" id="UP001172457">
    <property type="component" value="Chromosome 6"/>
</dbReference>
<proteinExistence type="predicted"/>
<evidence type="ECO:0000313" key="2">
    <source>
        <dbReference type="Proteomes" id="UP001172457"/>
    </source>
</evidence>
<sequence>MVGNGWFNRLCKCVRAKFKSGKKGIVDTNQRVDIEKGGWLVRVWRFQRSKEWRRTINSIPNQRGMDEFNDLIDKSGVSEILMCGRKFTRISDDDTKFSLEKPRLHGRNTKRISSEEAETLEASFGEEEAWNAIKGCGSNKSPGSDGFTFGFMKRFSGVIKGEVMEALKWLLKKEDMSWDVTRLL</sequence>
<dbReference type="AlphaFoldDB" id="A0AA38SXI4"/>
<evidence type="ECO:0000313" key="1">
    <source>
        <dbReference type="EMBL" id="KAJ9543721.1"/>
    </source>
</evidence>